<keyword evidence="2" id="KW-0560">Oxidoreductase</keyword>
<name>A0AA39Q9L3_9AGAR</name>
<reference evidence="2" key="1">
    <citation type="submission" date="2023-06" db="EMBL/GenBank/DDBJ databases">
        <authorList>
            <consortium name="Lawrence Berkeley National Laboratory"/>
            <person name="Ahrendt S."/>
            <person name="Sahu N."/>
            <person name="Indic B."/>
            <person name="Wong-Bajracharya J."/>
            <person name="Merenyi Z."/>
            <person name="Ke H.-M."/>
            <person name="Monk M."/>
            <person name="Kocsube S."/>
            <person name="Drula E."/>
            <person name="Lipzen A."/>
            <person name="Balint B."/>
            <person name="Henrissat B."/>
            <person name="Andreopoulos B."/>
            <person name="Martin F.M."/>
            <person name="Harder C.B."/>
            <person name="Rigling D."/>
            <person name="Ford K.L."/>
            <person name="Foster G.D."/>
            <person name="Pangilinan J."/>
            <person name="Papanicolaou A."/>
            <person name="Barry K."/>
            <person name="LaButti K."/>
            <person name="Viragh M."/>
            <person name="Koriabine M."/>
            <person name="Yan M."/>
            <person name="Riley R."/>
            <person name="Champramary S."/>
            <person name="Plett K.L."/>
            <person name="Tsai I.J."/>
            <person name="Slot J."/>
            <person name="Sipos G."/>
            <person name="Plett J."/>
            <person name="Nagy L.G."/>
            <person name="Grigoriev I.V."/>
        </authorList>
    </citation>
    <scope>NUCLEOTIDE SEQUENCE</scope>
    <source>
        <strain evidence="2">HWK02</strain>
    </source>
</reference>
<dbReference type="AlphaFoldDB" id="A0AA39Q9L3"/>
<keyword evidence="2" id="KW-0223">Dioxygenase</keyword>
<evidence type="ECO:0000313" key="3">
    <source>
        <dbReference type="Proteomes" id="UP001175228"/>
    </source>
</evidence>
<feature type="signal peptide" evidence="1">
    <location>
        <begin position="1"/>
        <end position="17"/>
    </location>
</feature>
<dbReference type="GO" id="GO:0016702">
    <property type="term" value="F:oxidoreductase activity, acting on single donors with incorporation of molecular oxygen, incorporation of two atoms of oxygen"/>
    <property type="evidence" value="ECO:0007669"/>
    <property type="project" value="InterPro"/>
</dbReference>
<dbReference type="Gene3D" id="2.60.130.10">
    <property type="entry name" value="Aromatic compound dioxygenase"/>
    <property type="match status" value="1"/>
</dbReference>
<feature type="chain" id="PRO_5041262787" evidence="1">
    <location>
        <begin position="18"/>
        <end position="377"/>
    </location>
</feature>
<keyword evidence="1" id="KW-0732">Signal</keyword>
<dbReference type="InterPro" id="IPR015889">
    <property type="entry name" value="Intradiol_dOase_core"/>
</dbReference>
<comment type="caution">
    <text evidence="2">The sequence shown here is derived from an EMBL/GenBank/DDBJ whole genome shotgun (WGS) entry which is preliminary data.</text>
</comment>
<sequence length="377" mass="41206">MLWSSLTVLALSVFAAAHGTHQHKRQTTRDLSHCARSLRQTKAKRSPDLSRRMDLIHGDKSVVKRSTLEQRAIFTELANNTCVIDPEVTSGPYHIDGELYRRDIRDGEPGVPLWMDIGIIDIDTCEPLPGVFLEFWHCNSTGYYSSYTGIDPDTMQYTLPTKDDGTTDDLTFLRGWQISDENGIAEFLTIFPGWYSPRAVHVHVIAHIDATLADNGTLVGGEQVHVGQLFFDEDLTYAIHNTSPYTGHSQAKRPSNDHDQVYPQSNTTAWDPVVEIIQLGESYDDGLLGYITIAVSTTGNTTTSDPGLHTGGGSNPTNTIAASLYRMCSVCLLYLRRSLSMLIASASAHDVSQLAAEASATSLQAAFSSAVAALGKV</sequence>
<keyword evidence="3" id="KW-1185">Reference proteome</keyword>
<accession>A0AA39Q9L3</accession>
<dbReference type="CDD" id="cd03457">
    <property type="entry name" value="intradiol_dioxygenase_like"/>
    <property type="match status" value="1"/>
</dbReference>
<evidence type="ECO:0000256" key="1">
    <source>
        <dbReference type="SAM" id="SignalP"/>
    </source>
</evidence>
<organism evidence="2 3">
    <name type="scientific">Armillaria luteobubalina</name>
    <dbReference type="NCBI Taxonomy" id="153913"/>
    <lineage>
        <taxon>Eukaryota</taxon>
        <taxon>Fungi</taxon>
        <taxon>Dikarya</taxon>
        <taxon>Basidiomycota</taxon>
        <taxon>Agaricomycotina</taxon>
        <taxon>Agaricomycetes</taxon>
        <taxon>Agaricomycetidae</taxon>
        <taxon>Agaricales</taxon>
        <taxon>Marasmiineae</taxon>
        <taxon>Physalacriaceae</taxon>
        <taxon>Armillaria</taxon>
    </lineage>
</organism>
<evidence type="ECO:0000313" key="2">
    <source>
        <dbReference type="EMBL" id="KAK0498827.1"/>
    </source>
</evidence>
<proteinExistence type="predicted"/>
<gene>
    <name evidence="2" type="ORF">EDD18DRAFT_52338</name>
</gene>
<dbReference type="GO" id="GO:0005506">
    <property type="term" value="F:iron ion binding"/>
    <property type="evidence" value="ECO:0007669"/>
    <property type="project" value="InterPro"/>
</dbReference>
<dbReference type="SUPFAM" id="SSF49482">
    <property type="entry name" value="Aromatic compound dioxygenase"/>
    <property type="match status" value="1"/>
</dbReference>
<dbReference type="PANTHER" id="PTHR34315">
    <property type="match status" value="1"/>
</dbReference>
<protein>
    <submittedName>
        <fullName evidence="2">Intradiol ring-cleavage dioxygenase</fullName>
    </submittedName>
</protein>
<dbReference type="EMBL" id="JAUEPU010000010">
    <property type="protein sequence ID" value="KAK0498827.1"/>
    <property type="molecule type" value="Genomic_DNA"/>
</dbReference>
<dbReference type="PANTHER" id="PTHR34315:SF1">
    <property type="entry name" value="INTRADIOL RING-CLEAVAGE DIOXYGENASES DOMAIN-CONTAINING PROTEIN-RELATED"/>
    <property type="match status" value="1"/>
</dbReference>
<dbReference type="Proteomes" id="UP001175228">
    <property type="component" value="Unassembled WGS sequence"/>
</dbReference>